<proteinExistence type="predicted"/>
<dbReference type="InterPro" id="IPR020901">
    <property type="entry name" value="Prtase_inh_Kunz-CS"/>
</dbReference>
<keyword evidence="4" id="KW-1015">Disulfide bond</keyword>
<dbReference type="InterPro" id="IPR036880">
    <property type="entry name" value="Kunitz_BPTI_sf"/>
</dbReference>
<gene>
    <name evidence="7" type="ORF">SSLN_LOCUS9922</name>
</gene>
<dbReference type="CDD" id="cd00109">
    <property type="entry name" value="Kunitz-type"/>
    <property type="match status" value="1"/>
</dbReference>
<feature type="domain" description="BPTI/Kunitz inhibitor" evidence="6">
    <location>
        <begin position="255"/>
        <end position="305"/>
    </location>
</feature>
<dbReference type="PRINTS" id="PR00759">
    <property type="entry name" value="BASICPTASE"/>
</dbReference>
<protein>
    <submittedName>
        <fullName evidence="9">BPTI/Kunitz inhibitor domain-containing protein</fullName>
    </submittedName>
</protein>
<comment type="subcellular location">
    <subcellularLocation>
        <location evidence="1">Secreted</location>
    </subcellularLocation>
</comment>
<evidence type="ECO:0000313" key="9">
    <source>
        <dbReference type="WBParaSite" id="SSLN_0001028801-mRNA-1"/>
    </source>
</evidence>
<dbReference type="GO" id="GO:0005615">
    <property type="term" value="C:extracellular space"/>
    <property type="evidence" value="ECO:0007669"/>
    <property type="project" value="TreeGrafter"/>
</dbReference>
<reference evidence="7 8" key="2">
    <citation type="submission" date="2018-11" db="EMBL/GenBank/DDBJ databases">
        <authorList>
            <consortium name="Pathogen Informatics"/>
        </authorList>
    </citation>
    <scope>NUCLEOTIDE SEQUENCE [LARGE SCALE GENOMIC DNA]</scope>
    <source>
        <strain evidence="7 8">NST_G2</strain>
    </source>
</reference>
<feature type="region of interest" description="Disordered" evidence="5">
    <location>
        <begin position="130"/>
        <end position="177"/>
    </location>
</feature>
<keyword evidence="8" id="KW-1185">Reference proteome</keyword>
<dbReference type="AlphaFoldDB" id="A0A183T0C4"/>
<dbReference type="Gene3D" id="4.10.410.10">
    <property type="entry name" value="Pancreatic trypsin inhibitor Kunitz domain"/>
    <property type="match status" value="2"/>
</dbReference>
<feature type="compositionally biased region" description="Polar residues" evidence="5">
    <location>
        <begin position="142"/>
        <end position="163"/>
    </location>
</feature>
<dbReference type="InterPro" id="IPR002223">
    <property type="entry name" value="Kunitz_BPTI"/>
</dbReference>
<dbReference type="WBParaSite" id="SSLN_0001028801-mRNA-1">
    <property type="protein sequence ID" value="SSLN_0001028801-mRNA-1"/>
    <property type="gene ID" value="SSLN_0001028801"/>
</dbReference>
<dbReference type="EMBL" id="UYSU01035541">
    <property type="protein sequence ID" value="VDL96307.1"/>
    <property type="molecule type" value="Genomic_DNA"/>
</dbReference>
<reference evidence="9" key="1">
    <citation type="submission" date="2016-06" db="UniProtKB">
        <authorList>
            <consortium name="WormBaseParasite"/>
        </authorList>
    </citation>
    <scope>IDENTIFICATION</scope>
</reference>
<name>A0A183T0C4_SCHSO</name>
<dbReference type="OrthoDB" id="4473401at2759"/>
<evidence type="ECO:0000313" key="8">
    <source>
        <dbReference type="Proteomes" id="UP000275846"/>
    </source>
</evidence>
<evidence type="ECO:0000256" key="4">
    <source>
        <dbReference type="ARBA" id="ARBA00023157"/>
    </source>
</evidence>
<dbReference type="PANTHER" id="PTHR10083">
    <property type="entry name" value="KUNITZ-TYPE PROTEASE INHIBITOR-RELATED"/>
    <property type="match status" value="1"/>
</dbReference>
<dbReference type="PROSITE" id="PS00280">
    <property type="entry name" value="BPTI_KUNITZ_1"/>
    <property type="match status" value="1"/>
</dbReference>
<dbReference type="SMART" id="SM00131">
    <property type="entry name" value="KU"/>
    <property type="match status" value="2"/>
</dbReference>
<feature type="compositionally biased region" description="Acidic residues" evidence="5">
    <location>
        <begin position="70"/>
        <end position="91"/>
    </location>
</feature>
<dbReference type="SUPFAM" id="SSF57362">
    <property type="entry name" value="BPTI-like"/>
    <property type="match status" value="2"/>
</dbReference>
<dbReference type="Proteomes" id="UP000275846">
    <property type="component" value="Unassembled WGS sequence"/>
</dbReference>
<accession>A0A183T0C4</accession>
<evidence type="ECO:0000256" key="2">
    <source>
        <dbReference type="ARBA" id="ARBA00022525"/>
    </source>
</evidence>
<dbReference type="STRING" id="70667.A0A183T0C4"/>
<evidence type="ECO:0000256" key="3">
    <source>
        <dbReference type="ARBA" id="ARBA00022656"/>
    </source>
</evidence>
<organism evidence="9">
    <name type="scientific">Schistocephalus solidus</name>
    <name type="common">Tapeworm</name>
    <dbReference type="NCBI Taxonomy" id="70667"/>
    <lineage>
        <taxon>Eukaryota</taxon>
        <taxon>Metazoa</taxon>
        <taxon>Spiralia</taxon>
        <taxon>Lophotrochozoa</taxon>
        <taxon>Platyhelminthes</taxon>
        <taxon>Cestoda</taxon>
        <taxon>Eucestoda</taxon>
        <taxon>Diphyllobothriidea</taxon>
        <taxon>Diphyllobothriidae</taxon>
        <taxon>Schistocephalus</taxon>
    </lineage>
</organism>
<dbReference type="CDD" id="cd22593">
    <property type="entry name" value="Kunitz_conkunitzin"/>
    <property type="match status" value="1"/>
</dbReference>
<dbReference type="InterPro" id="IPR050098">
    <property type="entry name" value="TFPI/VKTCI-like"/>
</dbReference>
<keyword evidence="2" id="KW-0964">Secreted</keyword>
<evidence type="ECO:0000256" key="1">
    <source>
        <dbReference type="ARBA" id="ARBA00004613"/>
    </source>
</evidence>
<dbReference type="Pfam" id="PF00014">
    <property type="entry name" value="Kunitz_BPTI"/>
    <property type="match status" value="2"/>
</dbReference>
<feature type="domain" description="BPTI/Kunitz inhibitor" evidence="6">
    <location>
        <begin position="343"/>
        <end position="395"/>
    </location>
</feature>
<dbReference type="GO" id="GO:0004867">
    <property type="term" value="F:serine-type endopeptidase inhibitor activity"/>
    <property type="evidence" value="ECO:0007669"/>
    <property type="project" value="InterPro"/>
</dbReference>
<dbReference type="PROSITE" id="PS50279">
    <property type="entry name" value="BPTI_KUNITZ_2"/>
    <property type="match status" value="2"/>
</dbReference>
<dbReference type="PANTHER" id="PTHR10083:SF217">
    <property type="entry name" value="BOOPHILIN-H2"/>
    <property type="match status" value="1"/>
</dbReference>
<evidence type="ECO:0000259" key="6">
    <source>
        <dbReference type="PROSITE" id="PS50279"/>
    </source>
</evidence>
<keyword evidence="3" id="KW-0800">Toxin</keyword>
<evidence type="ECO:0000256" key="5">
    <source>
        <dbReference type="SAM" id="MobiDB-lite"/>
    </source>
</evidence>
<feature type="region of interest" description="Disordered" evidence="5">
    <location>
        <begin position="1"/>
        <end position="116"/>
    </location>
</feature>
<sequence>MRKNGAFEDAAVPMAEAEANPSSSLRYGIPDVAENDEQEEKEGYQVGADSDYDQDLIPKEVDYEGSQLDDGIEEIEEKSLLEPEEVEEDNADLTTDKAPIEVKAGIPTTASLPDGPIIVPEVRWTEGRGVLAGLPPTDEPYITSTESTQAARLSGSKQESQVAANDGPEDLSSEGREVDAMEREQPAWEENDANVVFNIDEPERDYVEKVLSPERVYEAVEQDFVDTSNPIRRSQPSWPKRSLTALGARPRHPACLQPLDMGVGPEELSSWYYDTGSRTCFWFPYAGHGGNANRFYTRTACQDLCVFENLATGPRQSIESVVDQVMDPARFLEVEGRILPPECSEPLDQGNCDQRLQLSRYYYSEESNSCLFFLFRGCGGNNNRFKSKSECMNYCAL</sequence>
<evidence type="ECO:0000313" key="7">
    <source>
        <dbReference type="EMBL" id="VDL96307.1"/>
    </source>
</evidence>